<evidence type="ECO:0000256" key="1">
    <source>
        <dbReference type="ARBA" id="ARBA00022737"/>
    </source>
</evidence>
<dbReference type="PANTHER" id="PTHR24171:SF9">
    <property type="entry name" value="ANKYRIN REPEAT DOMAIN-CONTAINING PROTEIN 39"/>
    <property type="match status" value="1"/>
</dbReference>
<dbReference type="SUPFAM" id="SSF48403">
    <property type="entry name" value="Ankyrin repeat"/>
    <property type="match status" value="1"/>
</dbReference>
<keyword evidence="4" id="KW-1133">Transmembrane helix</keyword>
<accession>A0A6B1FAS0</accession>
<feature type="transmembrane region" description="Helical" evidence="4">
    <location>
        <begin position="80"/>
        <end position="100"/>
    </location>
</feature>
<keyword evidence="4" id="KW-0472">Membrane</keyword>
<feature type="transmembrane region" description="Helical" evidence="4">
    <location>
        <begin position="38"/>
        <end position="60"/>
    </location>
</feature>
<feature type="repeat" description="ANK" evidence="3">
    <location>
        <begin position="118"/>
        <end position="150"/>
    </location>
</feature>
<organism evidence="5">
    <name type="scientific">Synechococcus sp. SB0676_bin_10</name>
    <dbReference type="NCBI Taxonomy" id="2604869"/>
    <lineage>
        <taxon>Bacteria</taxon>
        <taxon>Bacillati</taxon>
        <taxon>Cyanobacteriota</taxon>
        <taxon>Cyanophyceae</taxon>
        <taxon>Synechococcales</taxon>
        <taxon>Synechococcaceae</taxon>
        <taxon>Synechococcus</taxon>
    </lineage>
</organism>
<comment type="caution">
    <text evidence="5">The sequence shown here is derived from an EMBL/GenBank/DDBJ whole genome shotgun (WGS) entry which is preliminary data.</text>
</comment>
<keyword evidence="1" id="KW-0677">Repeat</keyword>
<dbReference type="PROSITE" id="PS50088">
    <property type="entry name" value="ANK_REPEAT"/>
    <property type="match status" value="2"/>
</dbReference>
<dbReference type="InterPro" id="IPR002110">
    <property type="entry name" value="Ankyrin_rpt"/>
</dbReference>
<reference evidence="5" key="1">
    <citation type="submission" date="2019-09" db="EMBL/GenBank/DDBJ databases">
        <title>Characterisation of the sponge microbiome using genome-centric metagenomics.</title>
        <authorList>
            <person name="Engelberts J.P."/>
            <person name="Robbins S.J."/>
            <person name="De Goeij J.M."/>
            <person name="Aranda M."/>
            <person name="Bell S.C."/>
            <person name="Webster N.S."/>
        </authorList>
    </citation>
    <scope>NUCLEOTIDE SEQUENCE</scope>
    <source>
        <strain evidence="5">SB0676_bin_10</strain>
    </source>
</reference>
<evidence type="ECO:0000313" key="5">
    <source>
        <dbReference type="EMBL" id="MYG38845.1"/>
    </source>
</evidence>
<dbReference type="EMBL" id="VYDO01000248">
    <property type="protein sequence ID" value="MYG38845.1"/>
    <property type="molecule type" value="Genomic_DNA"/>
</dbReference>
<dbReference type="PROSITE" id="PS50297">
    <property type="entry name" value="ANK_REP_REGION"/>
    <property type="match status" value="2"/>
</dbReference>
<protein>
    <submittedName>
        <fullName evidence="5">Ankyrin repeat domain-containing protein</fullName>
    </submittedName>
</protein>
<sequence>MAEPAHANLLLSGDSHTARLMPPTPGAKSRFFKNAAQVGAGITVPLTALYAAGIPGLSFIGSASGLASLAKLSGLSLVGLNPITAGVGALLLLGGGSAWLTGKLLEGQQKDVNGKDEHGTTLLHQAAKEGQVEAVKVLIEAGARLDVKDKQGSTPMHQAAKEGQVEAVKVLIGAGARLNLKDKQGHTPKDCAAAANQGDALSLLTEAELA</sequence>
<keyword evidence="4" id="KW-0812">Transmembrane</keyword>
<name>A0A6B1FAS0_9SYNE</name>
<feature type="repeat" description="ANK" evidence="3">
    <location>
        <begin position="151"/>
        <end position="183"/>
    </location>
</feature>
<dbReference type="PANTHER" id="PTHR24171">
    <property type="entry name" value="ANKYRIN REPEAT DOMAIN-CONTAINING PROTEIN 39-RELATED"/>
    <property type="match status" value="1"/>
</dbReference>
<gene>
    <name evidence="5" type="ORF">F4162_07770</name>
</gene>
<evidence type="ECO:0000256" key="2">
    <source>
        <dbReference type="ARBA" id="ARBA00023043"/>
    </source>
</evidence>
<dbReference type="AlphaFoldDB" id="A0A6B1FAS0"/>
<dbReference type="Pfam" id="PF12796">
    <property type="entry name" value="Ank_2"/>
    <property type="match status" value="1"/>
</dbReference>
<dbReference type="PRINTS" id="PR01415">
    <property type="entry name" value="ANKYRIN"/>
</dbReference>
<dbReference type="SMART" id="SM00248">
    <property type="entry name" value="ANK"/>
    <property type="match status" value="2"/>
</dbReference>
<dbReference type="Gene3D" id="1.25.40.20">
    <property type="entry name" value="Ankyrin repeat-containing domain"/>
    <property type="match status" value="2"/>
</dbReference>
<dbReference type="InterPro" id="IPR036770">
    <property type="entry name" value="Ankyrin_rpt-contain_sf"/>
</dbReference>
<keyword evidence="2 3" id="KW-0040">ANK repeat</keyword>
<evidence type="ECO:0000256" key="3">
    <source>
        <dbReference type="PROSITE-ProRule" id="PRU00023"/>
    </source>
</evidence>
<proteinExistence type="predicted"/>
<evidence type="ECO:0000256" key="4">
    <source>
        <dbReference type="SAM" id="Phobius"/>
    </source>
</evidence>